<gene>
    <name evidence="1" type="ORF">E3D37_29910</name>
</gene>
<dbReference type="EMBL" id="SNSQ01000042">
    <property type="protein sequence ID" value="TEU39824.1"/>
    <property type="molecule type" value="Genomic_DNA"/>
</dbReference>
<name>A0AAX2RIT1_BURCE</name>
<proteinExistence type="predicted"/>
<evidence type="ECO:0000313" key="1">
    <source>
        <dbReference type="EMBL" id="TEU39824.1"/>
    </source>
</evidence>
<evidence type="ECO:0000313" key="2">
    <source>
        <dbReference type="Proteomes" id="UP000298234"/>
    </source>
</evidence>
<protein>
    <submittedName>
        <fullName evidence="1">Valyl-tRNA synthetase</fullName>
    </submittedName>
</protein>
<sequence length="87" mass="9519">MFGVQIGEQVGHGAAANGREKCGPDIIRRPDDAVPDPFDCLSRVRCRHVAAASRRARAGKAMAGRCASIYNCRIRHPIHAFFGRFPT</sequence>
<accession>A0AAX2RIT1</accession>
<reference evidence="1 2" key="1">
    <citation type="submission" date="2019-03" db="EMBL/GenBank/DDBJ databases">
        <title>Burkholderia cepacia outbreak.</title>
        <authorList>
            <person name="Farzana R."/>
            <person name="Walsh T.R."/>
        </authorList>
    </citation>
    <scope>NUCLEOTIDE SEQUENCE [LARGE SCALE GENOMIC DNA]</scope>
    <source>
        <strain evidence="2">d13</strain>
    </source>
</reference>
<organism evidence="1 2">
    <name type="scientific">Burkholderia cepacia</name>
    <name type="common">Pseudomonas cepacia</name>
    <dbReference type="NCBI Taxonomy" id="292"/>
    <lineage>
        <taxon>Bacteria</taxon>
        <taxon>Pseudomonadati</taxon>
        <taxon>Pseudomonadota</taxon>
        <taxon>Betaproteobacteria</taxon>
        <taxon>Burkholderiales</taxon>
        <taxon>Burkholderiaceae</taxon>
        <taxon>Burkholderia</taxon>
        <taxon>Burkholderia cepacia complex</taxon>
    </lineage>
</organism>
<dbReference type="Proteomes" id="UP000298234">
    <property type="component" value="Unassembled WGS sequence"/>
</dbReference>
<dbReference type="AlphaFoldDB" id="A0AAX2RIT1"/>
<comment type="caution">
    <text evidence="1">The sequence shown here is derived from an EMBL/GenBank/DDBJ whole genome shotgun (WGS) entry which is preliminary data.</text>
</comment>